<dbReference type="AlphaFoldDB" id="E9JBL3"/>
<feature type="non-terminal residue" evidence="1">
    <location>
        <position position="1"/>
    </location>
</feature>
<organism>
    <name type="scientific">Solenopsis invicta</name>
    <name type="common">Red imported fire ant</name>
    <name type="synonym">Solenopsis wagneri</name>
    <dbReference type="NCBI Taxonomy" id="13686"/>
    <lineage>
        <taxon>Eukaryota</taxon>
        <taxon>Metazoa</taxon>
        <taxon>Ecdysozoa</taxon>
        <taxon>Arthropoda</taxon>
        <taxon>Hexapoda</taxon>
        <taxon>Insecta</taxon>
        <taxon>Pterygota</taxon>
        <taxon>Neoptera</taxon>
        <taxon>Endopterygota</taxon>
        <taxon>Hymenoptera</taxon>
        <taxon>Apocrita</taxon>
        <taxon>Aculeata</taxon>
        <taxon>Formicoidea</taxon>
        <taxon>Formicidae</taxon>
        <taxon>Myrmicinae</taxon>
        <taxon>Solenopsis</taxon>
    </lineage>
</organism>
<gene>
    <name evidence="1" type="ORF">SINV_02197</name>
</gene>
<dbReference type="HOGENOM" id="CLU_2856409_0_0_1"/>
<protein>
    <recommendedName>
        <fullName evidence="2">Reverse transcriptase domain-containing protein</fullName>
    </recommendedName>
</protein>
<proteinExistence type="predicted"/>
<name>E9JBL3_SOLIN</name>
<evidence type="ECO:0000313" key="1">
    <source>
        <dbReference type="EMBL" id="EFZ09789.1"/>
    </source>
</evidence>
<sequence>CRRNLSLTWHLLSSPGFQINYKKSQLKPTQNCRFLGFIFNSRQQSIAIPLERRNNLLKMISYYSK</sequence>
<evidence type="ECO:0008006" key="2">
    <source>
        <dbReference type="Google" id="ProtNLM"/>
    </source>
</evidence>
<dbReference type="EMBL" id="GL771241">
    <property type="protein sequence ID" value="EFZ09789.1"/>
    <property type="molecule type" value="Genomic_DNA"/>
</dbReference>
<feature type="non-terminal residue" evidence="1">
    <location>
        <position position="65"/>
    </location>
</feature>
<accession>E9JBL3</accession>
<reference evidence="1" key="1">
    <citation type="journal article" date="2011" name="Proc. Natl. Acad. Sci. U.S.A.">
        <title>The genome of the fire ant Solenopsis invicta.</title>
        <authorList>
            <person name="Wurm Y."/>
            <person name="Wang J."/>
            <person name="Riba-Grognuz O."/>
            <person name="Corona M."/>
            <person name="Nygaard S."/>
            <person name="Hunt B.G."/>
            <person name="Ingram K.K."/>
            <person name="Falquet L."/>
            <person name="Nipitwattanaphon M."/>
            <person name="Gotzek D."/>
            <person name="Dijkstra M.B."/>
            <person name="Oettler J."/>
            <person name="Comtesse F."/>
            <person name="Shih C.J."/>
            <person name="Wu W.J."/>
            <person name="Yang C.C."/>
            <person name="Thomas J."/>
            <person name="Beaudoing E."/>
            <person name="Pradervand S."/>
            <person name="Flegel V."/>
            <person name="Cook E.D."/>
            <person name="Fabbretti R."/>
            <person name="Stockinger H."/>
            <person name="Long L."/>
            <person name="Farmerie W.G."/>
            <person name="Oakey J."/>
            <person name="Boomsma J.J."/>
            <person name="Pamilo P."/>
            <person name="Yi S.V."/>
            <person name="Heinze J."/>
            <person name="Goodisman M.A."/>
            <person name="Farinelli L."/>
            <person name="Harshman K."/>
            <person name="Hulo N."/>
            <person name="Cerutti L."/>
            <person name="Xenarios I."/>
            <person name="Shoemaker D."/>
            <person name="Keller L."/>
        </authorList>
    </citation>
    <scope>NUCLEOTIDE SEQUENCE [LARGE SCALE GENOMIC DNA]</scope>
</reference>